<evidence type="ECO:0000256" key="9">
    <source>
        <dbReference type="ARBA" id="ARBA00047428"/>
    </source>
</evidence>
<gene>
    <name evidence="10" type="primary">hldE</name>
    <name evidence="13" type="ORF">SAMN05444682_11543</name>
</gene>
<dbReference type="RefSeq" id="WP_090631930.1">
    <property type="nucleotide sequence ID" value="NZ_FOQO01000015.1"/>
</dbReference>
<dbReference type="InterPro" id="IPR023030">
    <property type="entry name" value="Bifunc_HldE"/>
</dbReference>
<dbReference type="PANTHER" id="PTHR46969:SF1">
    <property type="entry name" value="BIFUNCTIONAL PROTEIN HLDE"/>
    <property type="match status" value="1"/>
</dbReference>
<protein>
    <recommendedName>
        <fullName evidence="10">Bifunctional protein HldE</fullName>
    </recommendedName>
    <domain>
        <recommendedName>
            <fullName evidence="10">D-beta-D-heptose 7-phosphate kinase</fullName>
            <ecNumber evidence="10">2.7.1.167</ecNumber>
        </recommendedName>
        <alternativeName>
            <fullName evidence="10">D-beta-D-heptose 7-phosphotransferase</fullName>
        </alternativeName>
        <alternativeName>
            <fullName evidence="10">D-glycero-beta-D-manno-heptose-7-phosphate kinase</fullName>
        </alternativeName>
    </domain>
    <domain>
        <recommendedName>
            <fullName evidence="10">D-beta-D-heptose 1-phosphate adenylyltransferase</fullName>
            <ecNumber evidence="10">2.7.7.70</ecNumber>
        </recommendedName>
        <alternativeName>
            <fullName evidence="10">D-glycero-beta-D-manno-heptose 1-phosphate adenylyltransferase</fullName>
        </alternativeName>
    </domain>
</protein>
<dbReference type="InterPro" id="IPR011914">
    <property type="entry name" value="RfaE_dom_II"/>
</dbReference>
<dbReference type="HAMAP" id="MF_01603">
    <property type="entry name" value="HldE"/>
    <property type="match status" value="1"/>
</dbReference>
<dbReference type="NCBIfam" id="TIGR00125">
    <property type="entry name" value="cyt_tran_rel"/>
    <property type="match status" value="1"/>
</dbReference>
<comment type="subunit">
    <text evidence="10">Homodimer.</text>
</comment>
<organism evidence="13 14">
    <name type="scientific">Parapedobacter indicus</name>
    <dbReference type="NCBI Taxonomy" id="1477437"/>
    <lineage>
        <taxon>Bacteria</taxon>
        <taxon>Pseudomonadati</taxon>
        <taxon>Bacteroidota</taxon>
        <taxon>Sphingobacteriia</taxon>
        <taxon>Sphingobacteriales</taxon>
        <taxon>Sphingobacteriaceae</taxon>
        <taxon>Parapedobacter</taxon>
    </lineage>
</organism>
<dbReference type="SUPFAM" id="SSF53613">
    <property type="entry name" value="Ribokinase-like"/>
    <property type="match status" value="1"/>
</dbReference>
<keyword evidence="8 10" id="KW-0119">Carbohydrate metabolism</keyword>
<keyword evidence="6 10" id="KW-0067">ATP-binding</keyword>
<comment type="pathway">
    <text evidence="10">Nucleotide-sugar biosynthesis; ADP-L-glycero-beta-D-manno-heptose biosynthesis; ADP-L-glycero-beta-D-manno-heptose from D-glycero-beta-D-manno-heptose 7-phosphate: step 1/4.</text>
</comment>
<dbReference type="Pfam" id="PF01467">
    <property type="entry name" value="CTP_transf_like"/>
    <property type="match status" value="1"/>
</dbReference>
<dbReference type="GO" id="GO:0005524">
    <property type="term" value="F:ATP binding"/>
    <property type="evidence" value="ECO:0007669"/>
    <property type="project" value="UniProtKB-UniRule"/>
</dbReference>
<feature type="domain" description="Cytidyltransferase-like" evidence="12">
    <location>
        <begin position="354"/>
        <end position="465"/>
    </location>
</feature>
<dbReference type="GO" id="GO:0033785">
    <property type="term" value="F:heptose 7-phosphate kinase activity"/>
    <property type="evidence" value="ECO:0007669"/>
    <property type="project" value="UniProtKB-UniRule"/>
</dbReference>
<dbReference type="InterPro" id="IPR014729">
    <property type="entry name" value="Rossmann-like_a/b/a_fold"/>
</dbReference>
<comment type="similarity">
    <text evidence="10">In the C-terminal section; belongs to the cytidylyltransferase family.</text>
</comment>
<evidence type="ECO:0000259" key="12">
    <source>
        <dbReference type="Pfam" id="PF01467"/>
    </source>
</evidence>
<feature type="domain" description="Carbohydrate kinase PfkB" evidence="11">
    <location>
        <begin position="15"/>
        <end position="316"/>
    </location>
</feature>
<feature type="binding site" evidence="10">
    <location>
        <begin position="204"/>
        <end position="207"/>
    </location>
    <ligand>
        <name>ATP</name>
        <dbReference type="ChEBI" id="CHEBI:30616"/>
    </ligand>
</feature>
<dbReference type="EC" id="2.7.7.70" evidence="10"/>
<dbReference type="InterPro" id="IPR011611">
    <property type="entry name" value="PfkB_dom"/>
</dbReference>
<keyword evidence="5 10" id="KW-0418">Kinase</keyword>
<dbReference type="UniPathway" id="UPA00356">
    <property type="reaction ID" value="UER00437"/>
</dbReference>
<evidence type="ECO:0000313" key="13">
    <source>
        <dbReference type="EMBL" id="SFJ85938.1"/>
    </source>
</evidence>
<dbReference type="Proteomes" id="UP000198670">
    <property type="component" value="Unassembled WGS sequence"/>
</dbReference>
<dbReference type="Gene3D" id="3.40.50.620">
    <property type="entry name" value="HUPs"/>
    <property type="match status" value="1"/>
</dbReference>
<keyword evidence="14" id="KW-1185">Reference proteome</keyword>
<dbReference type="SUPFAM" id="SSF52374">
    <property type="entry name" value="Nucleotidylyl transferase"/>
    <property type="match status" value="1"/>
</dbReference>
<feature type="region of interest" description="Cytidylyltransferase" evidence="10">
    <location>
        <begin position="354"/>
        <end position="495"/>
    </location>
</feature>
<evidence type="ECO:0000313" key="14">
    <source>
        <dbReference type="Proteomes" id="UP000198670"/>
    </source>
</evidence>
<keyword evidence="3 10" id="KW-0548">Nucleotidyltransferase</keyword>
<dbReference type="PROSITE" id="PS00583">
    <property type="entry name" value="PFKB_KINASES_1"/>
    <property type="match status" value="1"/>
</dbReference>
<evidence type="ECO:0000256" key="10">
    <source>
        <dbReference type="HAMAP-Rule" id="MF_01603"/>
    </source>
</evidence>
<dbReference type="STRING" id="1477437.SAMN05444682_11543"/>
<comment type="function">
    <text evidence="10">Catalyzes the phosphorylation of D-glycero-D-manno-heptose 7-phosphate at the C-1 position to selectively form D-glycero-beta-D-manno-heptose-1,7-bisphosphate.</text>
</comment>
<dbReference type="UniPathway" id="UPA00958"/>
<evidence type="ECO:0000256" key="2">
    <source>
        <dbReference type="ARBA" id="ARBA00022679"/>
    </source>
</evidence>
<dbReference type="EMBL" id="FOQO01000015">
    <property type="protein sequence ID" value="SFJ85938.1"/>
    <property type="molecule type" value="Genomic_DNA"/>
</dbReference>
<evidence type="ECO:0000256" key="4">
    <source>
        <dbReference type="ARBA" id="ARBA00022741"/>
    </source>
</evidence>
<dbReference type="EC" id="2.7.1.167" evidence="10"/>
<dbReference type="GO" id="GO:0033786">
    <property type="term" value="F:heptose-1-phosphate adenylyltransferase activity"/>
    <property type="evidence" value="ECO:0007669"/>
    <property type="project" value="UniProtKB-UniRule"/>
</dbReference>
<evidence type="ECO:0000256" key="3">
    <source>
        <dbReference type="ARBA" id="ARBA00022695"/>
    </source>
</evidence>
<dbReference type="GO" id="GO:0016773">
    <property type="term" value="F:phosphotransferase activity, alcohol group as acceptor"/>
    <property type="evidence" value="ECO:0007669"/>
    <property type="project" value="InterPro"/>
</dbReference>
<proteinExistence type="inferred from homology"/>
<comment type="catalytic activity">
    <reaction evidence="9 10">
        <text>D-glycero-beta-D-manno-heptose 1-phosphate + ATP + H(+) = ADP-D-glycero-beta-D-manno-heptose + diphosphate</text>
        <dbReference type="Rhea" id="RHEA:27465"/>
        <dbReference type="ChEBI" id="CHEBI:15378"/>
        <dbReference type="ChEBI" id="CHEBI:30616"/>
        <dbReference type="ChEBI" id="CHEBI:33019"/>
        <dbReference type="ChEBI" id="CHEBI:59967"/>
        <dbReference type="ChEBI" id="CHEBI:61593"/>
        <dbReference type="EC" id="2.7.7.70"/>
    </reaction>
</comment>
<evidence type="ECO:0000256" key="8">
    <source>
        <dbReference type="ARBA" id="ARBA00023277"/>
    </source>
</evidence>
<keyword evidence="2 10" id="KW-0808">Transferase</keyword>
<evidence type="ECO:0000259" key="11">
    <source>
        <dbReference type="Pfam" id="PF00294"/>
    </source>
</evidence>
<keyword evidence="7 10" id="KW-0511">Multifunctional enzyme</keyword>
<evidence type="ECO:0000256" key="6">
    <source>
        <dbReference type="ARBA" id="ARBA00022840"/>
    </source>
</evidence>
<sequence>MEKYNWQFTAQFEQKKILVVGDFIIDEYIDGDSTRLSPEAPVPVVDVQSDDWVAGGAANVAANLAALGAQVIFCSVIGTDIEADRACALAAGAGFSSDCLIREEKRNTLVKTRVLADGHPLARIDRGDDTPISAVSEQQLILHLQQHFDACDGIVVADYHKGVITPTIIDHLLALTQRQSKFIAVDSKRLSLFQRLAPTLVKPNYTEAMQLLGYEGRGKDRKALLEKCGAAIYQKTHAHWTVLTLDRDGSLWFEKGKLAFHIGAIPVASPHVCGAGDTFISACTLVLLTGADAKRAATMATAAAAVAIEKETASLCTRLELLAKLDNEQKLVTSLKHLREIRAYYKSMGRRIVFTNGCFDILHSGHVNYLRQAKKLGDVLIVGVNDDESIRRLKGTERPINGISDRLSVLSGLGCVDHLVVFGRAEDDTPASLINVLEPDVFVKGGDYHVSELPEAKLVESLGGRVELIPLTANRSTTQLIRRIYEHTQVNSASM</sequence>
<dbReference type="NCBIfam" id="TIGR02199">
    <property type="entry name" value="rfaE_dom_II"/>
    <property type="match status" value="1"/>
</dbReference>
<feature type="region of interest" description="Ribokinase" evidence="10">
    <location>
        <begin position="1"/>
        <end position="328"/>
    </location>
</feature>
<name>A0A1I3URH5_9SPHI</name>
<evidence type="ECO:0000256" key="7">
    <source>
        <dbReference type="ARBA" id="ARBA00023268"/>
    </source>
</evidence>
<comment type="pathway">
    <text evidence="10">Nucleotide-sugar biosynthesis; ADP-L-glycero-beta-D-manno-heptose biosynthesis; ADP-L-glycero-beta-D-manno-heptose from D-glycero-beta-D-manno-heptose 7-phosphate: step 3/4.</text>
</comment>
<dbReference type="GO" id="GO:0005829">
    <property type="term" value="C:cytosol"/>
    <property type="evidence" value="ECO:0007669"/>
    <property type="project" value="TreeGrafter"/>
</dbReference>
<comment type="function">
    <text evidence="10">Catalyzes the ADP transfer from ATP to D-glycero-beta-D-manno-heptose 1-phosphate, yielding ADP-D-glycero-beta-D-manno-heptose.</text>
</comment>
<reference evidence="13 14" key="1">
    <citation type="submission" date="2016-10" db="EMBL/GenBank/DDBJ databases">
        <authorList>
            <person name="de Groot N.N."/>
        </authorList>
    </citation>
    <scope>NUCLEOTIDE SEQUENCE [LARGE SCALE GENOMIC DNA]</scope>
    <source>
        <strain evidence="13 14">RK1</strain>
    </source>
</reference>
<dbReference type="OrthoDB" id="9802794at2"/>
<accession>A0A1I3URH5</accession>
<dbReference type="Gene3D" id="3.40.1190.20">
    <property type="match status" value="1"/>
</dbReference>
<keyword evidence="4 10" id="KW-0547">Nucleotide-binding</keyword>
<evidence type="ECO:0000256" key="5">
    <source>
        <dbReference type="ARBA" id="ARBA00022777"/>
    </source>
</evidence>
<dbReference type="GO" id="GO:0097171">
    <property type="term" value="P:ADP-L-glycero-beta-D-manno-heptose biosynthetic process"/>
    <property type="evidence" value="ECO:0007669"/>
    <property type="project" value="UniProtKB-UniPathway"/>
</dbReference>
<comment type="catalytic activity">
    <reaction evidence="10">
        <text>D-glycero-beta-D-manno-heptose 7-phosphate + ATP = D-glycero-beta-D-manno-heptose 1,7-bisphosphate + ADP + H(+)</text>
        <dbReference type="Rhea" id="RHEA:27473"/>
        <dbReference type="ChEBI" id="CHEBI:15378"/>
        <dbReference type="ChEBI" id="CHEBI:30616"/>
        <dbReference type="ChEBI" id="CHEBI:60204"/>
        <dbReference type="ChEBI" id="CHEBI:60208"/>
        <dbReference type="ChEBI" id="CHEBI:456216"/>
        <dbReference type="EC" id="2.7.1.167"/>
    </reaction>
</comment>
<dbReference type="Pfam" id="PF00294">
    <property type="entry name" value="PfkB"/>
    <property type="match status" value="1"/>
</dbReference>
<dbReference type="InterPro" id="IPR029056">
    <property type="entry name" value="Ribokinase-like"/>
</dbReference>
<dbReference type="GO" id="GO:0009244">
    <property type="term" value="P:lipopolysaccharide core region biosynthetic process"/>
    <property type="evidence" value="ECO:0007669"/>
    <property type="project" value="UniProtKB-UniPathway"/>
</dbReference>
<comment type="similarity">
    <text evidence="10">In the N-terminal section; belongs to the carbohydrate kinase PfkB family.</text>
</comment>
<evidence type="ECO:0000256" key="1">
    <source>
        <dbReference type="ARBA" id="ARBA00004713"/>
    </source>
</evidence>
<dbReference type="InterPro" id="IPR004821">
    <property type="entry name" value="Cyt_trans-like"/>
</dbReference>
<dbReference type="InterPro" id="IPR002173">
    <property type="entry name" value="Carboh/pur_kinase_PfkB_CS"/>
</dbReference>
<dbReference type="PANTHER" id="PTHR46969">
    <property type="entry name" value="BIFUNCTIONAL PROTEIN HLDE"/>
    <property type="match status" value="1"/>
</dbReference>
<dbReference type="AlphaFoldDB" id="A0A1I3URH5"/>
<feature type="active site" evidence="10">
    <location>
        <position position="277"/>
    </location>
</feature>
<comment type="pathway">
    <text evidence="1">Bacterial outer membrane biogenesis; LPS core biosynthesis.</text>
</comment>